<name>A0A0J7B5R7_COCIT</name>
<evidence type="ECO:0000256" key="5">
    <source>
        <dbReference type="ARBA" id="ARBA00023267"/>
    </source>
</evidence>
<dbReference type="PANTHER" id="PTHR45007">
    <property type="entry name" value="CARBOXYLASE, PUTATIVE (AFU_ORTHOLOGUE AFUA_5G07570)-RELATED"/>
    <property type="match status" value="1"/>
</dbReference>
<dbReference type="FunFam" id="3.30.1490.20:FF:000003">
    <property type="entry name" value="acetyl-CoA carboxylase isoform X1"/>
    <property type="match status" value="1"/>
</dbReference>
<gene>
    <name evidence="11" type="ORF">CIRG_04923</name>
</gene>
<evidence type="ECO:0000313" key="12">
    <source>
        <dbReference type="Proteomes" id="UP000054565"/>
    </source>
</evidence>
<evidence type="ECO:0000256" key="1">
    <source>
        <dbReference type="ARBA" id="ARBA00001953"/>
    </source>
</evidence>
<dbReference type="GO" id="GO:0005524">
    <property type="term" value="F:ATP binding"/>
    <property type="evidence" value="ECO:0007669"/>
    <property type="project" value="UniProtKB-UniRule"/>
</dbReference>
<keyword evidence="4 6" id="KW-0067">ATP-binding</keyword>
<evidence type="ECO:0000256" key="3">
    <source>
        <dbReference type="ARBA" id="ARBA00022741"/>
    </source>
</evidence>
<dbReference type="InterPro" id="IPR005482">
    <property type="entry name" value="Biotin_COase_C"/>
</dbReference>
<dbReference type="Proteomes" id="UP000054565">
    <property type="component" value="Unassembled WGS sequence"/>
</dbReference>
<dbReference type="GO" id="GO:0016874">
    <property type="term" value="F:ligase activity"/>
    <property type="evidence" value="ECO:0007669"/>
    <property type="project" value="UniProtKB-KW"/>
</dbReference>
<feature type="domain" description="Biotin carboxylation" evidence="10">
    <location>
        <begin position="7"/>
        <end position="458"/>
    </location>
</feature>
<feature type="domain" description="ATP-grasp" evidence="9">
    <location>
        <begin position="126"/>
        <end position="321"/>
    </location>
</feature>
<feature type="compositionally biased region" description="Basic and acidic residues" evidence="7">
    <location>
        <begin position="1122"/>
        <end position="1134"/>
    </location>
</feature>
<dbReference type="InterPro" id="IPR005479">
    <property type="entry name" value="CPAse_ATP-bd"/>
</dbReference>
<keyword evidence="3 6" id="KW-0547">Nucleotide-binding</keyword>
<feature type="region of interest" description="Disordered" evidence="7">
    <location>
        <begin position="1109"/>
        <end position="1152"/>
    </location>
</feature>
<evidence type="ECO:0000256" key="2">
    <source>
        <dbReference type="ARBA" id="ARBA00022598"/>
    </source>
</evidence>
<dbReference type="InterPro" id="IPR000089">
    <property type="entry name" value="Biotin_lipoyl"/>
</dbReference>
<dbReference type="InterPro" id="IPR011053">
    <property type="entry name" value="Single_hybrid_motif"/>
</dbReference>
<dbReference type="Pfam" id="PF00364">
    <property type="entry name" value="Biotin_lipoyl"/>
    <property type="match status" value="1"/>
</dbReference>
<dbReference type="OrthoDB" id="196847at2759"/>
<dbReference type="InterPro" id="IPR016185">
    <property type="entry name" value="PreATP-grasp_dom_sf"/>
</dbReference>
<dbReference type="InterPro" id="IPR011761">
    <property type="entry name" value="ATP-grasp"/>
</dbReference>
<dbReference type="Pfam" id="PF00289">
    <property type="entry name" value="Biotin_carb_N"/>
    <property type="match status" value="1"/>
</dbReference>
<dbReference type="SUPFAM" id="SSF51246">
    <property type="entry name" value="Rudiment single hybrid motif"/>
    <property type="match status" value="1"/>
</dbReference>
<evidence type="ECO:0000313" key="11">
    <source>
        <dbReference type="EMBL" id="KMP05242.1"/>
    </source>
</evidence>
<dbReference type="SUPFAM" id="SSF56059">
    <property type="entry name" value="Glutathione synthetase ATP-binding domain-like"/>
    <property type="match status" value="1"/>
</dbReference>
<dbReference type="Gene3D" id="2.40.50.100">
    <property type="match status" value="1"/>
</dbReference>
<dbReference type="SUPFAM" id="SSF51230">
    <property type="entry name" value="Single hybrid motif"/>
    <property type="match status" value="1"/>
</dbReference>
<organism evidence="11 12">
    <name type="scientific">Coccidioides immitis RMSCC 2394</name>
    <dbReference type="NCBI Taxonomy" id="404692"/>
    <lineage>
        <taxon>Eukaryota</taxon>
        <taxon>Fungi</taxon>
        <taxon>Dikarya</taxon>
        <taxon>Ascomycota</taxon>
        <taxon>Pezizomycotina</taxon>
        <taxon>Eurotiomycetes</taxon>
        <taxon>Eurotiomycetidae</taxon>
        <taxon>Onygenales</taxon>
        <taxon>Onygenaceae</taxon>
        <taxon>Coccidioides</taxon>
    </lineage>
</organism>
<dbReference type="GO" id="GO:0046872">
    <property type="term" value="F:metal ion binding"/>
    <property type="evidence" value="ECO:0007669"/>
    <property type="project" value="InterPro"/>
</dbReference>
<dbReference type="Pfam" id="PF02785">
    <property type="entry name" value="Biotin_carb_C"/>
    <property type="match status" value="1"/>
</dbReference>
<evidence type="ECO:0000259" key="8">
    <source>
        <dbReference type="PROSITE" id="PS50968"/>
    </source>
</evidence>
<dbReference type="PROSITE" id="PS50968">
    <property type="entry name" value="BIOTINYL_LIPOYL"/>
    <property type="match status" value="1"/>
</dbReference>
<dbReference type="AlphaFoldDB" id="A0A0J7B5R7"/>
<dbReference type="Gene3D" id="3.30.470.20">
    <property type="entry name" value="ATP-grasp fold, B domain"/>
    <property type="match status" value="1"/>
</dbReference>
<dbReference type="PROSITE" id="PS00867">
    <property type="entry name" value="CPSASE_2"/>
    <property type="match status" value="1"/>
</dbReference>
<feature type="compositionally biased region" description="Polar residues" evidence="7">
    <location>
        <begin position="1141"/>
        <end position="1152"/>
    </location>
</feature>
<keyword evidence="2" id="KW-0436">Ligase</keyword>
<proteinExistence type="predicted"/>
<feature type="domain" description="Lipoyl-binding" evidence="8">
    <location>
        <begin position="574"/>
        <end position="655"/>
    </location>
</feature>
<keyword evidence="5" id="KW-0092">Biotin</keyword>
<dbReference type="STRING" id="404692.A0A0J7B5R7"/>
<evidence type="ECO:0000256" key="4">
    <source>
        <dbReference type="ARBA" id="ARBA00022840"/>
    </source>
</evidence>
<comment type="cofactor">
    <cofactor evidence="1">
        <name>biotin</name>
        <dbReference type="ChEBI" id="CHEBI:57586"/>
    </cofactor>
</comment>
<dbReference type="PROSITE" id="PS50979">
    <property type="entry name" value="BC"/>
    <property type="match status" value="1"/>
</dbReference>
<dbReference type="Pfam" id="PF02786">
    <property type="entry name" value="CPSase_L_D2"/>
    <property type="match status" value="1"/>
</dbReference>
<accession>A0A0J7B5R7</accession>
<dbReference type="EMBL" id="DS028095">
    <property type="protein sequence ID" value="KMP05242.1"/>
    <property type="molecule type" value="Genomic_DNA"/>
</dbReference>
<sequence>MVPPARPIRKLLVANRGEIAVRILQAARELPNPVETYALYTPDDQSHCELGAPNHALALPSPASYMDVSLLVKLAKEHSIDTVHPGYGFLSESPEFAQRMWEEAGAKVIGPGWEVLAQTGDKLQAKELAEACGVPVLKAITQPTSDLNVIKAFAAEVGYPVMIKAVDGGGGRGIRLVRSEDTLQASVDRAMGESPSKKVFVEKAAVEGYHHVEVQVIGDGTGQVRHLWERDCSIQRRFQKIVECAPALMKDRKLICLVIEAALRIANRIKYLSLGTFEFLVNEQVSEFYFLEINPRLQVEHTITECITSVDLVRSQFLLAQGASLQDIGLGENRDPETPPGPHSIQLRLCAEDPNANFALSIGKITGFHVPGGNGVRVDTNISDLSPVVVGSDFDNMVAKIIVTAASWDAVISKARRVLEDTKISGIKTNIDVLRAVIDSADFREWRADTQWLESNLNDIVACGQKISQSIQSNKPSLPASSVSQTLSAAASNVLLRKGDAWSIDLQPVGEKSNSSQLPHHLLLSRVLRNEFPTSLRAEIEYTTPATVSTPAKTAAYIMTLSTTSTSASALSSTHRLGDPNNQGHVILPISGKLIEMLVAEGDEVEENAVIAFVKQMKMEIEVRSPRAGRVTWVLELESEDGDDVPEGVLLAELEAIETTAASSVAPLPPKRAVKSAFNVKGYITEESVASATRGALFASTRSLASAVMPVLLEFAPELIVMVASKLDSADFFNFRLACRYINLTSFHHFGARYFRTRYHMLERRSLENLVEVSRDPVLAPYVCSVQICPQHLTSDFHVFAPWVRGLDDEYVGVNNAAHKQLLYEQYSLIEFGLGSAYLSGALVRLTNCRTLGISDHPWPWGAASQKRLTGVRFTSEVSQKESIAFTKRAFRMIVAVAITSQIPLERFQVLHGLPDKAFGPEIIAIPRRLADMARGHLMSISVLDLCVGEDDRMTAEAWVDGVNGFIMLFRNVADLTLDFQDSSDLRRFHGMSEGLLVPRLRSLAISHLRCSEDDLARLFFRHSSTLEMISLKSVRLKQGTFKSLIQKVQGYLKTEHLFMDGDDNQDVVYWNFTKVGDSLFVFAGKDVSEIAQASFMPSSRQEADMVPLFTQPPPFLSDGLSLHEEGKRDEAAKRDKRWMQGNQSRAPSESR</sequence>
<evidence type="ECO:0000259" key="9">
    <source>
        <dbReference type="PROSITE" id="PS50975"/>
    </source>
</evidence>
<dbReference type="InterPro" id="IPR005481">
    <property type="entry name" value="BC-like_N"/>
</dbReference>
<dbReference type="SUPFAM" id="SSF52440">
    <property type="entry name" value="PreATP-grasp domain"/>
    <property type="match status" value="1"/>
</dbReference>
<dbReference type="InterPro" id="IPR011764">
    <property type="entry name" value="Biotin_carboxylation_dom"/>
</dbReference>
<evidence type="ECO:0000259" key="10">
    <source>
        <dbReference type="PROSITE" id="PS50979"/>
    </source>
</evidence>
<dbReference type="CDD" id="cd06850">
    <property type="entry name" value="biotinyl_domain"/>
    <property type="match status" value="1"/>
</dbReference>
<evidence type="ECO:0000256" key="7">
    <source>
        <dbReference type="SAM" id="MobiDB-lite"/>
    </source>
</evidence>
<dbReference type="InterPro" id="IPR011054">
    <property type="entry name" value="Rudment_hybrid_motif"/>
</dbReference>
<evidence type="ECO:0000256" key="6">
    <source>
        <dbReference type="PROSITE-ProRule" id="PRU00409"/>
    </source>
</evidence>
<dbReference type="PANTHER" id="PTHR45007:SF1">
    <property type="entry name" value="CARBOXYLASE, PUTATIVE (AFU_ORTHOLOGUE AFUA_5G07570)-RELATED"/>
    <property type="match status" value="1"/>
</dbReference>
<protein>
    <submittedName>
        <fullName evidence="11">Acetyl-/propionyl-coenzyme A carboxylase alpha chain</fullName>
    </submittedName>
</protein>
<dbReference type="SMART" id="SM00878">
    <property type="entry name" value="Biotin_carb_C"/>
    <property type="match status" value="1"/>
</dbReference>
<reference evidence="12" key="1">
    <citation type="journal article" date="2010" name="Genome Res.">
        <title>Population genomic sequencing of Coccidioides fungi reveals recent hybridization and transposon control.</title>
        <authorList>
            <person name="Neafsey D.E."/>
            <person name="Barker B.M."/>
            <person name="Sharpton T.J."/>
            <person name="Stajich J.E."/>
            <person name="Park D.J."/>
            <person name="Whiston E."/>
            <person name="Hung C.-Y."/>
            <person name="McMahan C."/>
            <person name="White J."/>
            <person name="Sykes S."/>
            <person name="Heiman D."/>
            <person name="Young S."/>
            <person name="Zeng Q."/>
            <person name="Abouelleil A."/>
            <person name="Aftuck L."/>
            <person name="Bessette D."/>
            <person name="Brown A."/>
            <person name="FitzGerald M."/>
            <person name="Lui A."/>
            <person name="Macdonald J.P."/>
            <person name="Priest M."/>
            <person name="Orbach M.J."/>
            <person name="Galgiani J.N."/>
            <person name="Kirkland T.N."/>
            <person name="Cole G.T."/>
            <person name="Birren B.W."/>
            <person name="Henn M.R."/>
            <person name="Taylor J.W."/>
            <person name="Rounsley S.D."/>
        </authorList>
    </citation>
    <scope>NUCLEOTIDE SEQUENCE [LARGE SCALE GENOMIC DNA]</scope>
    <source>
        <strain evidence="12">RMSCC 2394</strain>
    </source>
</reference>
<dbReference type="PROSITE" id="PS50975">
    <property type="entry name" value="ATP_GRASP"/>
    <property type="match status" value="1"/>
</dbReference>